<dbReference type="InterPro" id="IPR041127">
    <property type="entry name" value="PET_hydrolase/cutinase-like"/>
</dbReference>
<name>A0A7W7FQM5_9PSEU</name>
<dbReference type="SUPFAM" id="SSF53474">
    <property type="entry name" value="alpha/beta-Hydrolases"/>
    <property type="match status" value="1"/>
</dbReference>
<feature type="domain" description="PET hydrolase/cutinase-like" evidence="1">
    <location>
        <begin position="67"/>
        <end position="192"/>
    </location>
</feature>
<proteinExistence type="predicted"/>
<keyword evidence="3" id="KW-1185">Reference proteome</keyword>
<dbReference type="AlphaFoldDB" id="A0A7W7FQM5"/>
<keyword evidence="2" id="KW-0378">Hydrolase</keyword>
<gene>
    <name evidence="2" type="ORF">HNR67_000405</name>
</gene>
<sequence length="278" mass="29196">MARAVKALTAKQALVTLSRPGPHKVLRGDLGLIGLPGVIVTPAQGLGLPAVAFGHGWLQPTRRYLGLFKHLASWGIVVAAPGTHTGALPSHRLFAADLRTALDVCTGVRLGEGDISVHPERLAVAGHSMGAGAAVLAAAEDTRIRAVVTLALAETRPSALDAAHDCAMPGLHLSAAQDLVAPTVGHVEPVAQAWAGPVQLRGITKATHLAFTEGRHWSDLLLDGRSHHTTQRLTKALATAFLLRILTGTRAYSALLEEEVRGCTIDYTRGPLPTPAHR</sequence>
<dbReference type="EMBL" id="JACHMH010000001">
    <property type="protein sequence ID" value="MBB4674287.1"/>
    <property type="molecule type" value="Genomic_DNA"/>
</dbReference>
<protein>
    <submittedName>
        <fullName evidence="2">Dienelactone hydrolase</fullName>
    </submittedName>
</protein>
<dbReference type="PANTHER" id="PTHR33428">
    <property type="entry name" value="CHLOROPHYLLASE-2, CHLOROPLASTIC"/>
    <property type="match status" value="1"/>
</dbReference>
<evidence type="ECO:0000313" key="3">
    <source>
        <dbReference type="Proteomes" id="UP000533598"/>
    </source>
</evidence>
<dbReference type="Pfam" id="PF12740">
    <property type="entry name" value="PETase"/>
    <property type="match status" value="1"/>
</dbReference>
<comment type="caution">
    <text evidence="2">The sequence shown here is derived from an EMBL/GenBank/DDBJ whole genome shotgun (WGS) entry which is preliminary data.</text>
</comment>
<dbReference type="PANTHER" id="PTHR33428:SF14">
    <property type="entry name" value="CARBOXYLESTERASE TYPE B DOMAIN-CONTAINING PROTEIN"/>
    <property type="match status" value="1"/>
</dbReference>
<accession>A0A7W7FQM5</accession>
<dbReference type="GO" id="GO:0016787">
    <property type="term" value="F:hydrolase activity"/>
    <property type="evidence" value="ECO:0007669"/>
    <property type="project" value="UniProtKB-KW"/>
</dbReference>
<dbReference type="Proteomes" id="UP000533598">
    <property type="component" value="Unassembled WGS sequence"/>
</dbReference>
<evidence type="ECO:0000313" key="2">
    <source>
        <dbReference type="EMBL" id="MBB4674287.1"/>
    </source>
</evidence>
<dbReference type="InterPro" id="IPR029058">
    <property type="entry name" value="AB_hydrolase_fold"/>
</dbReference>
<reference evidence="2 3" key="1">
    <citation type="submission" date="2020-08" db="EMBL/GenBank/DDBJ databases">
        <title>Sequencing the genomes of 1000 actinobacteria strains.</title>
        <authorList>
            <person name="Klenk H.-P."/>
        </authorList>
    </citation>
    <scope>NUCLEOTIDE SEQUENCE [LARGE SCALE GENOMIC DNA]</scope>
    <source>
        <strain evidence="2 3">DSM 44230</strain>
    </source>
</reference>
<dbReference type="Gene3D" id="3.40.50.1820">
    <property type="entry name" value="alpha/beta hydrolase"/>
    <property type="match status" value="1"/>
</dbReference>
<dbReference type="RefSeq" id="WP_185000339.1">
    <property type="nucleotide sequence ID" value="NZ_BAAAUI010000102.1"/>
</dbReference>
<organism evidence="2 3">
    <name type="scientific">Crossiella cryophila</name>
    <dbReference type="NCBI Taxonomy" id="43355"/>
    <lineage>
        <taxon>Bacteria</taxon>
        <taxon>Bacillati</taxon>
        <taxon>Actinomycetota</taxon>
        <taxon>Actinomycetes</taxon>
        <taxon>Pseudonocardiales</taxon>
        <taxon>Pseudonocardiaceae</taxon>
        <taxon>Crossiella</taxon>
    </lineage>
</organism>
<evidence type="ECO:0000259" key="1">
    <source>
        <dbReference type="Pfam" id="PF12740"/>
    </source>
</evidence>